<organism evidence="6 7">
    <name type="scientific">Lithospermum erythrorhizon</name>
    <name type="common">Purple gromwell</name>
    <name type="synonym">Lithospermum officinale var. erythrorhizon</name>
    <dbReference type="NCBI Taxonomy" id="34254"/>
    <lineage>
        <taxon>Eukaryota</taxon>
        <taxon>Viridiplantae</taxon>
        <taxon>Streptophyta</taxon>
        <taxon>Embryophyta</taxon>
        <taxon>Tracheophyta</taxon>
        <taxon>Spermatophyta</taxon>
        <taxon>Magnoliopsida</taxon>
        <taxon>eudicotyledons</taxon>
        <taxon>Gunneridae</taxon>
        <taxon>Pentapetalae</taxon>
        <taxon>asterids</taxon>
        <taxon>lamiids</taxon>
        <taxon>Boraginales</taxon>
        <taxon>Boraginaceae</taxon>
        <taxon>Boraginoideae</taxon>
        <taxon>Lithospermeae</taxon>
        <taxon>Lithospermum</taxon>
    </lineage>
</organism>
<evidence type="ECO:0000313" key="6">
    <source>
        <dbReference type="EMBL" id="GAA0144472.1"/>
    </source>
</evidence>
<evidence type="ECO:0000256" key="2">
    <source>
        <dbReference type="ARBA" id="ARBA00023157"/>
    </source>
</evidence>
<name>A0AAV3NYG5_LITER</name>
<accession>A0AAV3NYG5</accession>
<dbReference type="EMBL" id="BAABME010000651">
    <property type="protein sequence ID" value="GAA0144472.1"/>
    <property type="molecule type" value="Genomic_DNA"/>
</dbReference>
<comment type="similarity">
    <text evidence="3">Belongs to the PMEI family.</text>
</comment>
<dbReference type="NCBIfam" id="TIGR01614">
    <property type="entry name" value="PME_inhib"/>
    <property type="match status" value="1"/>
</dbReference>
<gene>
    <name evidence="6" type="ORF">LIER_04907</name>
</gene>
<dbReference type="PANTHER" id="PTHR35357:SF17">
    <property type="entry name" value="PECTINESTERASE INHIBITOR 12"/>
    <property type="match status" value="1"/>
</dbReference>
<dbReference type="AlphaFoldDB" id="A0AAV3NYG5"/>
<dbReference type="SUPFAM" id="SSF101148">
    <property type="entry name" value="Plant invertase/pectin methylesterase inhibitor"/>
    <property type="match status" value="1"/>
</dbReference>
<feature type="domain" description="Pectinesterase inhibitor" evidence="5">
    <location>
        <begin position="27"/>
        <end position="182"/>
    </location>
</feature>
<dbReference type="Gene3D" id="1.20.140.40">
    <property type="entry name" value="Invertase/pectin methylesterase inhibitor family protein"/>
    <property type="match status" value="1"/>
</dbReference>
<sequence>MNVFSSIPLTILPLLFLLCAIETTLAQNVSLIRNTCKTSVTNDPNIKLNFCTTSLQAAPASRCASLRGLAMISIRLLRYNVTDTRCLIKQLEKTKNWDDFNKRRLNDCLEVYSDAIPSVKQAMKSFNAKKYDDANIQITAVMDAATTCEDGFKERGNGTTSSSPLKKRNDDAFQLGAIALSVLRIIQRARVI</sequence>
<reference evidence="6 7" key="1">
    <citation type="submission" date="2024-01" db="EMBL/GenBank/DDBJ databases">
        <title>The complete chloroplast genome sequence of Lithospermum erythrorhizon: insights into the phylogenetic relationship among Boraginaceae species and the maternal lineages of purple gromwells.</title>
        <authorList>
            <person name="Okada T."/>
            <person name="Watanabe K."/>
        </authorList>
    </citation>
    <scope>NUCLEOTIDE SEQUENCE [LARGE SCALE GENOMIC DNA]</scope>
</reference>
<dbReference type="GO" id="GO:0005576">
    <property type="term" value="C:extracellular region"/>
    <property type="evidence" value="ECO:0007669"/>
    <property type="project" value="UniProtKB-ARBA"/>
</dbReference>
<proteinExistence type="inferred from homology"/>
<comment type="caution">
    <text evidence="6">The sequence shown here is derived from an EMBL/GenBank/DDBJ whole genome shotgun (WGS) entry which is preliminary data.</text>
</comment>
<evidence type="ECO:0000256" key="1">
    <source>
        <dbReference type="ARBA" id="ARBA00022729"/>
    </source>
</evidence>
<keyword evidence="2" id="KW-1015">Disulfide bond</keyword>
<feature type="chain" id="PRO_5043898576" description="Pectinesterase inhibitor domain-containing protein" evidence="4">
    <location>
        <begin position="27"/>
        <end position="192"/>
    </location>
</feature>
<dbReference type="SMART" id="SM00856">
    <property type="entry name" value="PMEI"/>
    <property type="match status" value="1"/>
</dbReference>
<protein>
    <recommendedName>
        <fullName evidence="5">Pectinesterase inhibitor domain-containing protein</fullName>
    </recommendedName>
</protein>
<evidence type="ECO:0000313" key="7">
    <source>
        <dbReference type="Proteomes" id="UP001454036"/>
    </source>
</evidence>
<dbReference type="Proteomes" id="UP001454036">
    <property type="component" value="Unassembled WGS sequence"/>
</dbReference>
<evidence type="ECO:0000256" key="3">
    <source>
        <dbReference type="ARBA" id="ARBA00038471"/>
    </source>
</evidence>
<evidence type="ECO:0000256" key="4">
    <source>
        <dbReference type="SAM" id="SignalP"/>
    </source>
</evidence>
<dbReference type="PANTHER" id="PTHR35357">
    <property type="entry name" value="OS02G0537100 PROTEIN"/>
    <property type="match status" value="1"/>
</dbReference>
<dbReference type="CDD" id="cd15795">
    <property type="entry name" value="PMEI-Pla_a_1_like"/>
    <property type="match status" value="1"/>
</dbReference>
<keyword evidence="7" id="KW-1185">Reference proteome</keyword>
<dbReference type="InterPro" id="IPR035513">
    <property type="entry name" value="Invertase/methylesterase_inhib"/>
</dbReference>
<keyword evidence="1 4" id="KW-0732">Signal</keyword>
<feature type="signal peptide" evidence="4">
    <location>
        <begin position="1"/>
        <end position="26"/>
    </location>
</feature>
<dbReference type="InterPro" id="IPR034088">
    <property type="entry name" value="Pla_a_1-like"/>
</dbReference>
<dbReference type="Pfam" id="PF04043">
    <property type="entry name" value="PMEI"/>
    <property type="match status" value="1"/>
</dbReference>
<dbReference type="InterPro" id="IPR006501">
    <property type="entry name" value="Pectinesterase_inhib_dom"/>
</dbReference>
<dbReference type="GO" id="GO:0004857">
    <property type="term" value="F:enzyme inhibitor activity"/>
    <property type="evidence" value="ECO:0007669"/>
    <property type="project" value="InterPro"/>
</dbReference>
<evidence type="ECO:0000259" key="5">
    <source>
        <dbReference type="SMART" id="SM00856"/>
    </source>
</evidence>
<dbReference type="FunFam" id="1.20.140.40:FF:000002">
    <property type="entry name" value="Putative invertase inhibitor"/>
    <property type="match status" value="1"/>
</dbReference>